<evidence type="ECO:0000256" key="1">
    <source>
        <dbReference type="ARBA" id="ARBA00004370"/>
    </source>
</evidence>
<evidence type="ECO:0000256" key="7">
    <source>
        <dbReference type="SAM" id="MobiDB-lite"/>
    </source>
</evidence>
<keyword evidence="5 8" id="KW-1133">Transmembrane helix</keyword>
<dbReference type="EMBL" id="JAPDRK010000007">
    <property type="protein sequence ID" value="KAJ9610693.1"/>
    <property type="molecule type" value="Genomic_DNA"/>
</dbReference>
<proteinExistence type="predicted"/>
<keyword evidence="6 8" id="KW-0472">Membrane</keyword>
<feature type="transmembrane region" description="Helical" evidence="8">
    <location>
        <begin position="128"/>
        <end position="148"/>
    </location>
</feature>
<evidence type="ECO:0000256" key="6">
    <source>
        <dbReference type="ARBA" id="ARBA00023136"/>
    </source>
</evidence>
<keyword evidence="2" id="KW-0813">Transport</keyword>
<dbReference type="GO" id="GO:0016020">
    <property type="term" value="C:membrane"/>
    <property type="evidence" value="ECO:0007669"/>
    <property type="project" value="UniProtKB-SubCell"/>
</dbReference>
<dbReference type="InterPro" id="IPR006593">
    <property type="entry name" value="Cyt_b561/ferric_Rdtase_TM"/>
</dbReference>
<evidence type="ECO:0000256" key="4">
    <source>
        <dbReference type="ARBA" id="ARBA00022982"/>
    </source>
</evidence>
<keyword evidence="12" id="KW-1185">Reference proteome</keyword>
<dbReference type="PANTHER" id="PTHR47797">
    <property type="entry name" value="DEHYDROGENASE, PUTATIVE (AFU_ORTHOLOGUE AFUA_8G05805)-RELATED"/>
    <property type="match status" value="1"/>
</dbReference>
<reference evidence="11" key="1">
    <citation type="submission" date="2022-10" db="EMBL/GenBank/DDBJ databases">
        <title>Culturing micro-colonial fungi from biological soil crusts in the Mojave desert and describing Neophaeococcomyces mojavensis, and introducing the new genera and species Taxawa tesnikishii.</title>
        <authorList>
            <person name="Kurbessoian T."/>
            <person name="Stajich J.E."/>
        </authorList>
    </citation>
    <scope>NUCLEOTIDE SEQUENCE</scope>
    <source>
        <strain evidence="11">TK_41</strain>
    </source>
</reference>
<evidence type="ECO:0000256" key="8">
    <source>
        <dbReference type="SAM" id="Phobius"/>
    </source>
</evidence>
<sequence>MAARRVLNALLLLSSIQATPTVPVPGASSSWLTTTKPSATPESTNSMQSWDALTGHLPYSFADARVAHALLGALAFLFIFPFGGIIIKVWRHRHIVWIHAAIQVFGLVVYIICGVLGVLMGYRVHTLGRYHAVTGYVVLTCLVIQPLLKLHWFHSSIPRVAFFMHIHLWLGRFALMLGIIDGALGFRVSDSLPGPHWSQSWRIVYGIIGGIVWIVYVGVCIVWIELKKVPRAAPISPGAPPEDFIAMASQLGRTESEETLKTAAVETVVIASSVETDIENGVDFPTKPRRPSRTFWNRH</sequence>
<keyword evidence="4" id="KW-0249">Electron transport</keyword>
<gene>
    <name evidence="11" type="ORF">H2200_005470</name>
</gene>
<feature type="chain" id="PRO_5041338824" description="Cytochrome b561 domain-containing protein" evidence="9">
    <location>
        <begin position="19"/>
        <end position="299"/>
    </location>
</feature>
<feature type="region of interest" description="Disordered" evidence="7">
    <location>
        <begin position="24"/>
        <end position="43"/>
    </location>
</feature>
<protein>
    <recommendedName>
        <fullName evidence="10">Cytochrome b561 domain-containing protein</fullName>
    </recommendedName>
</protein>
<dbReference type="PANTHER" id="PTHR47797:SF1">
    <property type="entry name" value="CYTOCHROME B561 DOMAIN-CONTAINING PROTEIN-RELATED"/>
    <property type="match status" value="1"/>
</dbReference>
<organism evidence="11 12">
    <name type="scientific">Cladophialophora chaetospira</name>
    <dbReference type="NCBI Taxonomy" id="386627"/>
    <lineage>
        <taxon>Eukaryota</taxon>
        <taxon>Fungi</taxon>
        <taxon>Dikarya</taxon>
        <taxon>Ascomycota</taxon>
        <taxon>Pezizomycotina</taxon>
        <taxon>Eurotiomycetes</taxon>
        <taxon>Chaetothyriomycetidae</taxon>
        <taxon>Chaetothyriales</taxon>
        <taxon>Herpotrichiellaceae</taxon>
        <taxon>Cladophialophora</taxon>
    </lineage>
</organism>
<evidence type="ECO:0000313" key="12">
    <source>
        <dbReference type="Proteomes" id="UP001172673"/>
    </source>
</evidence>
<name>A0AA39CJX8_9EURO</name>
<evidence type="ECO:0000256" key="3">
    <source>
        <dbReference type="ARBA" id="ARBA00022692"/>
    </source>
</evidence>
<feature type="transmembrane region" description="Helical" evidence="8">
    <location>
        <begin position="203"/>
        <end position="224"/>
    </location>
</feature>
<feature type="transmembrane region" description="Helical" evidence="8">
    <location>
        <begin position="66"/>
        <end position="90"/>
    </location>
</feature>
<keyword evidence="3 8" id="KW-0812">Transmembrane</keyword>
<dbReference type="Proteomes" id="UP001172673">
    <property type="component" value="Unassembled WGS sequence"/>
</dbReference>
<comment type="subcellular location">
    <subcellularLocation>
        <location evidence="1">Membrane</location>
    </subcellularLocation>
</comment>
<dbReference type="AlphaFoldDB" id="A0AA39CJX8"/>
<feature type="transmembrane region" description="Helical" evidence="8">
    <location>
        <begin position="97"/>
        <end position="122"/>
    </location>
</feature>
<evidence type="ECO:0000256" key="5">
    <source>
        <dbReference type="ARBA" id="ARBA00022989"/>
    </source>
</evidence>
<accession>A0AA39CJX8</accession>
<feature type="domain" description="Cytochrome b561" evidence="10">
    <location>
        <begin position="67"/>
        <end position="186"/>
    </location>
</feature>
<feature type="compositionally biased region" description="Polar residues" evidence="7">
    <location>
        <begin position="27"/>
        <end position="43"/>
    </location>
</feature>
<evidence type="ECO:0000256" key="2">
    <source>
        <dbReference type="ARBA" id="ARBA00022448"/>
    </source>
</evidence>
<feature type="transmembrane region" description="Helical" evidence="8">
    <location>
        <begin position="160"/>
        <end position="183"/>
    </location>
</feature>
<dbReference type="Gene3D" id="1.20.120.1770">
    <property type="match status" value="1"/>
</dbReference>
<dbReference type="SMART" id="SM00665">
    <property type="entry name" value="B561"/>
    <property type="match status" value="1"/>
</dbReference>
<keyword evidence="9" id="KW-0732">Signal</keyword>
<feature type="signal peptide" evidence="9">
    <location>
        <begin position="1"/>
        <end position="18"/>
    </location>
</feature>
<comment type="caution">
    <text evidence="11">The sequence shown here is derived from an EMBL/GenBank/DDBJ whole genome shotgun (WGS) entry which is preliminary data.</text>
</comment>
<evidence type="ECO:0000259" key="10">
    <source>
        <dbReference type="SMART" id="SM00665"/>
    </source>
</evidence>
<dbReference type="CDD" id="cd08760">
    <property type="entry name" value="Cyt_b561_FRRS1_like"/>
    <property type="match status" value="1"/>
</dbReference>
<evidence type="ECO:0000313" key="11">
    <source>
        <dbReference type="EMBL" id="KAJ9610693.1"/>
    </source>
</evidence>
<evidence type="ECO:0000256" key="9">
    <source>
        <dbReference type="SAM" id="SignalP"/>
    </source>
</evidence>